<keyword evidence="3" id="KW-1185">Reference proteome</keyword>
<reference evidence="2" key="2">
    <citation type="journal article" date="2019" name="IMA Fungus">
        <title>Genome sequencing and comparison of five Tilletia species to identify candidate genes for the detection of regulated species infecting wheat.</title>
        <authorList>
            <person name="Nguyen H.D.T."/>
            <person name="Sultana T."/>
            <person name="Kesanakurti P."/>
            <person name="Hambleton S."/>
        </authorList>
    </citation>
    <scope>NUCLEOTIDE SEQUENCE</scope>
    <source>
        <strain evidence="2">DAOMC 236416</strain>
    </source>
</reference>
<dbReference type="AlphaFoldDB" id="A0A177TKZ8"/>
<accession>A0A177TKZ8</accession>
<gene>
    <name evidence="2" type="ORF">A4X13_0g5879</name>
</gene>
<feature type="region of interest" description="Disordered" evidence="1">
    <location>
        <begin position="480"/>
        <end position="521"/>
    </location>
</feature>
<evidence type="ECO:0000313" key="3">
    <source>
        <dbReference type="Proteomes" id="UP000077521"/>
    </source>
</evidence>
<feature type="compositionally biased region" description="Low complexity" evidence="1">
    <location>
        <begin position="626"/>
        <end position="645"/>
    </location>
</feature>
<dbReference type="Proteomes" id="UP000077521">
    <property type="component" value="Unassembled WGS sequence"/>
</dbReference>
<feature type="compositionally biased region" description="Polar residues" evidence="1">
    <location>
        <begin position="615"/>
        <end position="625"/>
    </location>
</feature>
<evidence type="ECO:0000256" key="1">
    <source>
        <dbReference type="SAM" id="MobiDB-lite"/>
    </source>
</evidence>
<feature type="region of interest" description="Disordered" evidence="1">
    <location>
        <begin position="306"/>
        <end position="327"/>
    </location>
</feature>
<feature type="region of interest" description="Disordered" evidence="1">
    <location>
        <begin position="612"/>
        <end position="666"/>
    </location>
</feature>
<comment type="caution">
    <text evidence="2">The sequence shown here is derived from an EMBL/GenBank/DDBJ whole genome shotgun (WGS) entry which is preliminary data.</text>
</comment>
<proteinExistence type="predicted"/>
<sequence>MFSYISNWNIATLVYYSLLCYQHKDPLVALKVLLLPARIFFQELVSFVFHPLTLLIVRLQKIQRPRGPRRPVRKLAKLALPALIAIQLLNLSEPQQVKDIPTLPAPTQYTSLISSSLSLSLTMPMPTPTPTIVKGPTDVSVYDRPMGMVVYSPRIDFLLPSAAPTSDIPAARPTALSTTQTPSRSRSRFVSTLMAIQIVDHLTFVDRCPRTYFLFTSKIQELKEQRSQTHIHHHHFFHRQHTLPHTLTQAISRTHRIHPNIINIGPSFIFRNHNHIRPQQPRILPSQQITRTHWRSSTIMNQLSISQRRPTPYQPSLPPTSISTGEKQLSRHARKSRIATHRQSVDLVNINPALFASITAATAATHDHNHINCCREEVEPTFTHSKYHKSSTERESQVPQPIHLRISTAAPSIIHNPIQVPHRRDPRIRRRPWARSHGQAGEYDPHLKRNPFNSAARTVHPSIIPGVALRMLTLTTFALQRQSQASPSRISTAGRPLRCRPRRRNGLDPPQGRTDQAPSNESNIITNIIELLVQDICNKDKVDTETVQLEDFFSLFRTPSLPTPISSRRSKRPIDLFANSALKNLRTDLPLRLPGPSQQHSSLGHRSLCHHLHRPQQQQKSGTGQTRTASVSSSSSSPAPRSATPKSHHQDGSQWAQTPSLPSPPLLQVPFPSSVVTFFGHAHTLGAGPVQAQHPDRTEETPLLAHVHIIPIRIQHRRILFRRLVRPDRSGRST</sequence>
<dbReference type="EMBL" id="LWDF02000500">
    <property type="protein sequence ID" value="KAE8246235.1"/>
    <property type="molecule type" value="Genomic_DNA"/>
</dbReference>
<protein>
    <submittedName>
        <fullName evidence="2">Uncharacterized protein</fullName>
    </submittedName>
</protein>
<feature type="compositionally biased region" description="Polar residues" evidence="1">
    <location>
        <begin position="480"/>
        <end position="491"/>
    </location>
</feature>
<organism evidence="2 3">
    <name type="scientific">Tilletia indica</name>
    <dbReference type="NCBI Taxonomy" id="43049"/>
    <lineage>
        <taxon>Eukaryota</taxon>
        <taxon>Fungi</taxon>
        <taxon>Dikarya</taxon>
        <taxon>Basidiomycota</taxon>
        <taxon>Ustilaginomycotina</taxon>
        <taxon>Exobasidiomycetes</taxon>
        <taxon>Tilletiales</taxon>
        <taxon>Tilletiaceae</taxon>
        <taxon>Tilletia</taxon>
    </lineage>
</organism>
<feature type="compositionally biased region" description="Basic residues" evidence="1">
    <location>
        <begin position="424"/>
        <end position="434"/>
    </location>
</feature>
<evidence type="ECO:0000313" key="2">
    <source>
        <dbReference type="EMBL" id="KAE8246235.1"/>
    </source>
</evidence>
<feature type="region of interest" description="Disordered" evidence="1">
    <location>
        <begin position="417"/>
        <end position="449"/>
    </location>
</feature>
<reference evidence="2" key="1">
    <citation type="submission" date="2016-04" db="EMBL/GenBank/DDBJ databases">
        <authorList>
            <person name="Nguyen H.D."/>
            <person name="Samba Siva P."/>
            <person name="Cullis J."/>
            <person name="Levesque C.A."/>
            <person name="Hambleton S."/>
        </authorList>
    </citation>
    <scope>NUCLEOTIDE SEQUENCE</scope>
    <source>
        <strain evidence="2">DAOMC 236416</strain>
    </source>
</reference>
<name>A0A177TKZ8_9BASI</name>